<sequence length="86" mass="9743">MITHRDTIHDERKDYSWDNPNFKSLAFVQSTIRNRSSSSMCSAIMRQAVYGRPILQCLVQNRSVTYSSSCDLSAMFATCLLTSSLV</sequence>
<evidence type="ECO:0000313" key="1">
    <source>
        <dbReference type="EMBL" id="CAB0028341.1"/>
    </source>
</evidence>
<protein>
    <submittedName>
        <fullName evidence="1">Uncharacterized protein</fullName>
    </submittedName>
</protein>
<reference evidence="1 2" key="1">
    <citation type="submission" date="2020-02" db="EMBL/GenBank/DDBJ databases">
        <authorList>
            <person name="Ferguson B K."/>
        </authorList>
    </citation>
    <scope>NUCLEOTIDE SEQUENCE [LARGE SCALE GENOMIC DNA]</scope>
</reference>
<name>A0A6H5I1N4_9HYME</name>
<organism evidence="1 2">
    <name type="scientific">Trichogramma brassicae</name>
    <dbReference type="NCBI Taxonomy" id="86971"/>
    <lineage>
        <taxon>Eukaryota</taxon>
        <taxon>Metazoa</taxon>
        <taxon>Ecdysozoa</taxon>
        <taxon>Arthropoda</taxon>
        <taxon>Hexapoda</taxon>
        <taxon>Insecta</taxon>
        <taxon>Pterygota</taxon>
        <taxon>Neoptera</taxon>
        <taxon>Endopterygota</taxon>
        <taxon>Hymenoptera</taxon>
        <taxon>Apocrita</taxon>
        <taxon>Proctotrupomorpha</taxon>
        <taxon>Chalcidoidea</taxon>
        <taxon>Trichogrammatidae</taxon>
        <taxon>Trichogramma</taxon>
    </lineage>
</organism>
<gene>
    <name evidence="1" type="ORF">TBRA_LOCUS528</name>
</gene>
<dbReference type="Proteomes" id="UP000479190">
    <property type="component" value="Unassembled WGS sequence"/>
</dbReference>
<dbReference type="EMBL" id="CADCXV010000125">
    <property type="protein sequence ID" value="CAB0028341.1"/>
    <property type="molecule type" value="Genomic_DNA"/>
</dbReference>
<dbReference type="AlphaFoldDB" id="A0A6H5I1N4"/>
<evidence type="ECO:0000313" key="2">
    <source>
        <dbReference type="Proteomes" id="UP000479190"/>
    </source>
</evidence>
<accession>A0A6H5I1N4</accession>
<proteinExistence type="predicted"/>
<keyword evidence="2" id="KW-1185">Reference proteome</keyword>